<evidence type="ECO:0000313" key="3">
    <source>
        <dbReference type="Proteomes" id="UP000683925"/>
    </source>
</evidence>
<comment type="caution">
    <text evidence="2">The sequence shown here is derived from an EMBL/GenBank/DDBJ whole genome shotgun (WGS) entry which is preliminary data.</text>
</comment>
<accession>A0A8S1YSB8</accession>
<name>A0A8S1YSB8_PAROT</name>
<dbReference type="EMBL" id="CAJJDP010000203">
    <property type="protein sequence ID" value="CAD8215014.1"/>
    <property type="molecule type" value="Genomic_DNA"/>
</dbReference>
<gene>
    <name evidence="2" type="ORF">POCTA_138.1.T1990006</name>
</gene>
<dbReference type="AlphaFoldDB" id="A0A8S1YSB8"/>
<evidence type="ECO:0000256" key="1">
    <source>
        <dbReference type="SAM" id="Phobius"/>
    </source>
</evidence>
<feature type="transmembrane region" description="Helical" evidence="1">
    <location>
        <begin position="6"/>
        <end position="28"/>
    </location>
</feature>
<keyword evidence="1" id="KW-0812">Transmembrane</keyword>
<evidence type="ECO:0000313" key="2">
    <source>
        <dbReference type="EMBL" id="CAD8215014.1"/>
    </source>
</evidence>
<keyword evidence="1" id="KW-1133">Transmembrane helix</keyword>
<keyword evidence="1" id="KW-0472">Membrane</keyword>
<organism evidence="2 3">
    <name type="scientific">Paramecium octaurelia</name>
    <dbReference type="NCBI Taxonomy" id="43137"/>
    <lineage>
        <taxon>Eukaryota</taxon>
        <taxon>Sar</taxon>
        <taxon>Alveolata</taxon>
        <taxon>Ciliophora</taxon>
        <taxon>Intramacronucleata</taxon>
        <taxon>Oligohymenophorea</taxon>
        <taxon>Peniculida</taxon>
        <taxon>Parameciidae</taxon>
        <taxon>Paramecium</taxon>
    </lineage>
</organism>
<sequence>MEIVVIVDISLRLIFYQLIIFINSTLIVKKRSFCNRHRNHKQKHQFLNNYFGGTKLFNLHRKFCRDLNILQWCHLHCCLKRPKIAANNKYARVLLTSKSTKKKRKLVQLIFKVLKFATQMSSKLYFFRIFDDETNQIYELFYQLHVDQNFKPNLCNDFLIHYNHLQNIVICDRNFITLLSLFLTLKKLISIYQRLVTQPQRNLDKLGRACYKALQIMEFHNSIRAKKGNQKQYHSNKSMQLIFNFMTFLFGSLGIYDIFSSYKEIAKFFDYKSDPEFLICRIAQTDYDLI</sequence>
<evidence type="ECO:0008006" key="4">
    <source>
        <dbReference type="Google" id="ProtNLM"/>
    </source>
</evidence>
<reference evidence="2" key="1">
    <citation type="submission" date="2021-01" db="EMBL/GenBank/DDBJ databases">
        <authorList>
            <consortium name="Genoscope - CEA"/>
            <person name="William W."/>
        </authorList>
    </citation>
    <scope>NUCLEOTIDE SEQUENCE</scope>
</reference>
<protein>
    <recommendedName>
        <fullName evidence="4">Transmembrane protein</fullName>
    </recommendedName>
</protein>
<proteinExistence type="predicted"/>
<keyword evidence="3" id="KW-1185">Reference proteome</keyword>
<feature type="transmembrane region" description="Helical" evidence="1">
    <location>
        <begin position="241"/>
        <end position="259"/>
    </location>
</feature>
<dbReference type="Proteomes" id="UP000683925">
    <property type="component" value="Unassembled WGS sequence"/>
</dbReference>